<dbReference type="EMBL" id="CH473985">
    <property type="protein sequence ID" value="EDL94666.1"/>
    <property type="molecule type" value="Genomic_DNA"/>
</dbReference>
<accession>A6JG10</accession>
<feature type="compositionally biased region" description="Polar residues" evidence="1">
    <location>
        <begin position="43"/>
        <end position="60"/>
    </location>
</feature>
<evidence type="ECO:0000256" key="1">
    <source>
        <dbReference type="SAM" id="MobiDB-lite"/>
    </source>
</evidence>
<reference evidence="3" key="1">
    <citation type="submission" date="2005-09" db="EMBL/GenBank/DDBJ databases">
        <authorList>
            <person name="Mural R.J."/>
            <person name="Li P.W."/>
            <person name="Adams M.D."/>
            <person name="Amanatides P.G."/>
            <person name="Baden-Tillson H."/>
            <person name="Barnstead M."/>
            <person name="Chin S.H."/>
            <person name="Dew I."/>
            <person name="Evans C.A."/>
            <person name="Ferriera S."/>
            <person name="Flanigan M."/>
            <person name="Fosler C."/>
            <person name="Glodek A."/>
            <person name="Gu Z."/>
            <person name="Holt R.A."/>
            <person name="Jennings D."/>
            <person name="Kraft C.L."/>
            <person name="Lu F."/>
            <person name="Nguyen T."/>
            <person name="Nusskern D.R."/>
            <person name="Pfannkoch C.M."/>
            <person name="Sitter C."/>
            <person name="Sutton G.G."/>
            <person name="Venter J.C."/>
            <person name="Wang Z."/>
            <person name="Woodage T."/>
            <person name="Zheng X.H."/>
            <person name="Zhong F."/>
        </authorList>
    </citation>
    <scope>NUCLEOTIDE SEQUENCE [LARGE SCALE GENOMIC DNA]</scope>
    <source>
        <strain>BN</strain>
        <strain evidence="3">Sprague-Dawley</strain>
    </source>
</reference>
<dbReference type="AlphaFoldDB" id="A6JG10"/>
<evidence type="ECO:0000313" key="3">
    <source>
        <dbReference type="Proteomes" id="UP000234681"/>
    </source>
</evidence>
<sequence length="85" mass="9055">MAMMPCMQLPAKESALFKLMLGSCSQFSGLLDTDASIGPVPSGLSSDGSTDPGQQGNSQLLRLDRHPIPIFLGSLETHRPKASRK</sequence>
<proteinExistence type="predicted"/>
<dbReference type="Proteomes" id="UP000234681">
    <property type="component" value="Chromosome 13"/>
</dbReference>
<name>A6JG10_RAT</name>
<protein>
    <submittedName>
        <fullName evidence="2">RCG20378</fullName>
    </submittedName>
</protein>
<organism evidence="2 3">
    <name type="scientific">Rattus norvegicus</name>
    <name type="common">Rat</name>
    <dbReference type="NCBI Taxonomy" id="10116"/>
    <lineage>
        <taxon>Eukaryota</taxon>
        <taxon>Metazoa</taxon>
        <taxon>Chordata</taxon>
        <taxon>Craniata</taxon>
        <taxon>Vertebrata</taxon>
        <taxon>Euteleostomi</taxon>
        <taxon>Mammalia</taxon>
        <taxon>Eutheria</taxon>
        <taxon>Euarchontoglires</taxon>
        <taxon>Glires</taxon>
        <taxon>Rodentia</taxon>
        <taxon>Myomorpha</taxon>
        <taxon>Muroidea</taxon>
        <taxon>Muridae</taxon>
        <taxon>Murinae</taxon>
        <taxon>Rattus</taxon>
    </lineage>
</organism>
<gene>
    <name evidence="2" type="ORF">rCG_20378</name>
</gene>
<evidence type="ECO:0000313" key="2">
    <source>
        <dbReference type="EMBL" id="EDL94666.1"/>
    </source>
</evidence>
<feature type="region of interest" description="Disordered" evidence="1">
    <location>
        <begin position="38"/>
        <end position="63"/>
    </location>
</feature>